<gene>
    <name evidence="4" type="ORF">OCL97_05910</name>
</gene>
<dbReference type="InterPro" id="IPR051016">
    <property type="entry name" value="Diverse_Substrate_AcTransf"/>
</dbReference>
<feature type="domain" description="N-acetyltransferase" evidence="3">
    <location>
        <begin position="1"/>
        <end position="124"/>
    </location>
</feature>
<dbReference type="CDD" id="cd04301">
    <property type="entry name" value="NAT_SF"/>
    <property type="match status" value="1"/>
</dbReference>
<dbReference type="SUPFAM" id="SSF55729">
    <property type="entry name" value="Acyl-CoA N-acyltransferases (Nat)"/>
    <property type="match status" value="1"/>
</dbReference>
<dbReference type="PROSITE" id="PS51186">
    <property type="entry name" value="GNAT"/>
    <property type="match status" value="1"/>
</dbReference>
<evidence type="ECO:0000259" key="3">
    <source>
        <dbReference type="PROSITE" id="PS51186"/>
    </source>
</evidence>
<dbReference type="Pfam" id="PF00583">
    <property type="entry name" value="Acetyltransf_1"/>
    <property type="match status" value="1"/>
</dbReference>
<evidence type="ECO:0000256" key="2">
    <source>
        <dbReference type="ARBA" id="ARBA00023315"/>
    </source>
</evidence>
<keyword evidence="5" id="KW-1185">Reference proteome</keyword>
<evidence type="ECO:0000313" key="4">
    <source>
        <dbReference type="EMBL" id="MFD3263502.1"/>
    </source>
</evidence>
<reference evidence="4 5" key="1">
    <citation type="submission" date="2022-09" db="EMBL/GenBank/DDBJ databases">
        <title>New species of Phenylobacterium.</title>
        <authorList>
            <person name="Mieszkin S."/>
        </authorList>
    </citation>
    <scope>NUCLEOTIDE SEQUENCE [LARGE SCALE GENOMIC DNA]</scope>
    <source>
        <strain evidence="4 5">HK31-G</strain>
    </source>
</reference>
<dbReference type="PANTHER" id="PTHR10545:SF29">
    <property type="entry name" value="GH14572P-RELATED"/>
    <property type="match status" value="1"/>
</dbReference>
<dbReference type="InterPro" id="IPR000182">
    <property type="entry name" value="GNAT_dom"/>
</dbReference>
<organism evidence="4 5">
    <name type="scientific">Phenylobacterium ferrooxidans</name>
    <dbReference type="NCBI Taxonomy" id="2982689"/>
    <lineage>
        <taxon>Bacteria</taxon>
        <taxon>Pseudomonadati</taxon>
        <taxon>Pseudomonadota</taxon>
        <taxon>Alphaproteobacteria</taxon>
        <taxon>Caulobacterales</taxon>
        <taxon>Caulobacteraceae</taxon>
        <taxon>Phenylobacterium</taxon>
    </lineage>
</organism>
<dbReference type="PANTHER" id="PTHR10545">
    <property type="entry name" value="DIAMINE N-ACETYLTRANSFERASE"/>
    <property type="match status" value="1"/>
</dbReference>
<sequence>MTTKAAQLSRAVFGLPPRLFAWVAGDGADLLGYAAASREFSAWRGRDYLHMDCLFVSAAARNRRVGARLADAVIGFARAQGLDEVQWQTPAWNLDAVRFYERLGALGDQKVRFSLDCAREVRPA</sequence>
<dbReference type="InterPro" id="IPR016181">
    <property type="entry name" value="Acyl_CoA_acyltransferase"/>
</dbReference>
<dbReference type="Proteomes" id="UP001598130">
    <property type="component" value="Unassembled WGS sequence"/>
</dbReference>
<proteinExistence type="predicted"/>
<comment type="caution">
    <text evidence="4">The sequence shown here is derived from an EMBL/GenBank/DDBJ whole genome shotgun (WGS) entry which is preliminary data.</text>
</comment>
<accession>A0ABW6CTG9</accession>
<name>A0ABW6CTG9_9CAUL</name>
<evidence type="ECO:0000256" key="1">
    <source>
        <dbReference type="ARBA" id="ARBA00022679"/>
    </source>
</evidence>
<keyword evidence="1" id="KW-0808">Transferase</keyword>
<protein>
    <submittedName>
        <fullName evidence="4">GNAT family N-acetyltransferase</fullName>
    </submittedName>
</protein>
<dbReference type="RefSeq" id="WP_377368475.1">
    <property type="nucleotide sequence ID" value="NZ_JAOTJD010000008.1"/>
</dbReference>
<dbReference type="EMBL" id="JAOTJD010000008">
    <property type="protein sequence ID" value="MFD3263502.1"/>
    <property type="molecule type" value="Genomic_DNA"/>
</dbReference>
<evidence type="ECO:0000313" key="5">
    <source>
        <dbReference type="Proteomes" id="UP001598130"/>
    </source>
</evidence>
<keyword evidence="2" id="KW-0012">Acyltransferase</keyword>
<dbReference type="Gene3D" id="3.40.630.30">
    <property type="match status" value="1"/>
</dbReference>